<gene>
    <name evidence="1" type="ORF">BG011_007624</name>
</gene>
<comment type="caution">
    <text evidence="1">The sequence shown here is derived from an EMBL/GenBank/DDBJ whole genome shotgun (WGS) entry which is preliminary data.</text>
</comment>
<evidence type="ECO:0000313" key="1">
    <source>
        <dbReference type="EMBL" id="KAG0251406.1"/>
    </source>
</evidence>
<dbReference type="OrthoDB" id="414243at2759"/>
<protein>
    <submittedName>
        <fullName evidence="1">Uncharacterized protein</fullName>
    </submittedName>
</protein>
<dbReference type="Proteomes" id="UP000726737">
    <property type="component" value="Unassembled WGS sequence"/>
</dbReference>
<evidence type="ECO:0000313" key="2">
    <source>
        <dbReference type="Proteomes" id="UP000726737"/>
    </source>
</evidence>
<organism evidence="1 2">
    <name type="scientific">Mortierella polycephala</name>
    <dbReference type="NCBI Taxonomy" id="41804"/>
    <lineage>
        <taxon>Eukaryota</taxon>
        <taxon>Fungi</taxon>
        <taxon>Fungi incertae sedis</taxon>
        <taxon>Mucoromycota</taxon>
        <taxon>Mortierellomycotina</taxon>
        <taxon>Mortierellomycetes</taxon>
        <taxon>Mortierellales</taxon>
        <taxon>Mortierellaceae</taxon>
        <taxon>Mortierella</taxon>
    </lineage>
</organism>
<dbReference type="EMBL" id="JAAAJA010000596">
    <property type="protein sequence ID" value="KAG0251406.1"/>
    <property type="molecule type" value="Genomic_DNA"/>
</dbReference>
<reference evidence="1" key="1">
    <citation type="journal article" date="2020" name="Fungal Divers.">
        <title>Resolving the Mortierellaceae phylogeny through synthesis of multi-gene phylogenetics and phylogenomics.</title>
        <authorList>
            <person name="Vandepol N."/>
            <person name="Liber J."/>
            <person name="Desiro A."/>
            <person name="Na H."/>
            <person name="Kennedy M."/>
            <person name="Barry K."/>
            <person name="Grigoriev I.V."/>
            <person name="Miller A.N."/>
            <person name="O'Donnell K."/>
            <person name="Stajich J.E."/>
            <person name="Bonito G."/>
        </authorList>
    </citation>
    <scope>NUCLEOTIDE SEQUENCE</scope>
    <source>
        <strain evidence="1">KOD948</strain>
    </source>
</reference>
<keyword evidence="2" id="KW-1185">Reference proteome</keyword>
<sequence>MTIQNKTCDSTFVVKYMNQMGRADKFGLLASNIEEAAVYKSITLNIYFEIYSHFFAAKVPIHEVIQDPDSEFNTQALPQFIACHEC</sequence>
<name>A0A9P6TYG2_9FUNG</name>
<accession>A0A9P6TYG2</accession>
<proteinExistence type="predicted"/>
<dbReference type="AlphaFoldDB" id="A0A9P6TYG2"/>